<evidence type="ECO:0000256" key="8">
    <source>
        <dbReference type="ARBA" id="ARBA00023065"/>
    </source>
</evidence>
<proteinExistence type="predicted"/>
<dbReference type="PANTHER" id="PTHR46157">
    <property type="entry name" value="K(+) EFFLUX ANTIPORTER 3, CHLOROPLASTIC"/>
    <property type="match status" value="1"/>
</dbReference>
<dbReference type="GO" id="GO:0016020">
    <property type="term" value="C:membrane"/>
    <property type="evidence" value="ECO:0007669"/>
    <property type="project" value="UniProtKB-SubCell"/>
</dbReference>
<keyword evidence="4" id="KW-0633">Potassium transport</keyword>
<evidence type="ECO:0000256" key="5">
    <source>
        <dbReference type="ARBA" id="ARBA00022692"/>
    </source>
</evidence>
<dbReference type="Gene3D" id="1.20.1530.20">
    <property type="match status" value="1"/>
</dbReference>
<evidence type="ECO:0000256" key="9">
    <source>
        <dbReference type="ARBA" id="ARBA00023136"/>
    </source>
</evidence>
<feature type="domain" description="Cation/H+ exchanger transmembrane" evidence="12">
    <location>
        <begin position="120"/>
        <end position="497"/>
    </location>
</feature>
<evidence type="ECO:0000256" key="6">
    <source>
        <dbReference type="ARBA" id="ARBA00022958"/>
    </source>
</evidence>
<feature type="transmembrane region" description="Helical" evidence="11">
    <location>
        <begin position="311"/>
        <end position="330"/>
    </location>
</feature>
<comment type="subcellular location">
    <subcellularLocation>
        <location evidence="1">Membrane</location>
        <topology evidence="1">Multi-pass membrane protein</topology>
    </subcellularLocation>
</comment>
<dbReference type="Pfam" id="PF00999">
    <property type="entry name" value="Na_H_Exchanger"/>
    <property type="match status" value="1"/>
</dbReference>
<dbReference type="OrthoDB" id="4834at2759"/>
<dbReference type="InterPro" id="IPR036291">
    <property type="entry name" value="NAD(P)-bd_dom_sf"/>
</dbReference>
<feature type="region of interest" description="Disordered" evidence="10">
    <location>
        <begin position="775"/>
        <end position="817"/>
    </location>
</feature>
<feature type="compositionally biased region" description="Polar residues" evidence="10">
    <location>
        <begin position="775"/>
        <end position="802"/>
    </location>
</feature>
<evidence type="ECO:0000313" key="15">
    <source>
        <dbReference type="Proteomes" id="UP000530660"/>
    </source>
</evidence>
<keyword evidence="5 11" id="KW-0812">Transmembrane</keyword>
<reference evidence="14 15" key="1">
    <citation type="journal article" date="2020" name="J. Phycol.">
        <title>Comparative genome analysis reveals Cyanidiococcus gen. nov., a new extremophilic red algal genus sister to Cyanidioschyzon (Cyanidioschyzonaceae, Rhodophyta).</title>
        <authorList>
            <person name="Liu S.-L."/>
            <person name="Chiang Y.-R."/>
            <person name="Yoon H.S."/>
            <person name="Fu H.-Y."/>
        </authorList>
    </citation>
    <scope>NUCLEOTIDE SEQUENCE [LARGE SCALE GENOMIC DNA]</scope>
    <source>
        <strain evidence="14 15">THAL066</strain>
    </source>
</reference>
<name>A0A7J7IGV6_9RHOD</name>
<evidence type="ECO:0000256" key="2">
    <source>
        <dbReference type="ARBA" id="ARBA00022448"/>
    </source>
</evidence>
<evidence type="ECO:0000313" key="14">
    <source>
        <dbReference type="EMBL" id="KAF6002342.1"/>
    </source>
</evidence>
<dbReference type="SUPFAM" id="SSF51735">
    <property type="entry name" value="NAD(P)-binding Rossmann-fold domains"/>
    <property type="match status" value="1"/>
</dbReference>
<sequence>MQQRLRHLSLRQRSVLWSRAALEEGTAWVTGLVGPKRLWPLGAACVRCSVNAGPARWCSRQHSTHLVRLRRTRPLCWRSRFSCTTRMRSLPRGALSLQGMVNESGGAAFALRDALELLTATVLTVPLFKKLRLSPILGFLLAGVVLGPHGLRLVRDVEDITALADFGVLFLLFEMGLELSLKRLRVLRKYVFGFGTLQMAVTTLILGLGAYFIGGDGVSWQEATVIGGALSLSSSAFVLRLLQERGEQNSRIGLATFGVLLFQDLAVVPLLVLLPLLSELGEVAESMGTSTGIWYELQQLSEQLGLTVLKAFGALAALVVVGGAALRLIFDLVKDAKSPETFTAMVLLTVLGTAWITDHMGLSMTLGAFISGVLLSESNYRNEISVDVEPFRGMLLGLFFITTGMSADLNVFWQQPLLMTGLIATLLVMKSSIATLVGRPFLPSWSEAARVGLLLGQGGEFAFVAFALAKRLGFLPESVNVLLIDVVVASMALTPALAEVGARLFRSASAASTKSAAAAANANSARKAIEDSTSATEVLPEILPPQFEGDTSGLAATTAPAASERNPNGDVDWDQVGPTAEELKAMIPGDHELCDVVVICGYGLAGRVISRMLAKKFIPFVAVDRDPVVVKRAQELGIPCICVDARNLSALHAAGIEAPAAFVITFSGSHFMDTEEFREVIDALRHEYIECPVFARARNIEERRYLQSIGVQASFPESFETSLILGREVLKAFTRREAEADAIVTEMRRDEQLREEFRQWEVWHDSADGRAALSEVTQWPTASTDVDASETNGMASVHSTRTSTRESHDAEERPRSG</sequence>
<evidence type="ECO:0000256" key="3">
    <source>
        <dbReference type="ARBA" id="ARBA00022449"/>
    </source>
</evidence>
<dbReference type="InterPro" id="IPR038770">
    <property type="entry name" value="Na+/solute_symporter_sf"/>
</dbReference>
<evidence type="ECO:0000256" key="1">
    <source>
        <dbReference type="ARBA" id="ARBA00004141"/>
    </source>
</evidence>
<accession>A0A7J7IGV6</accession>
<keyword evidence="9 11" id="KW-0472">Membrane</keyword>
<dbReference type="Gene3D" id="3.40.50.720">
    <property type="entry name" value="NAD(P)-binding Rossmann-like Domain"/>
    <property type="match status" value="1"/>
</dbReference>
<keyword evidence="2" id="KW-0813">Transport</keyword>
<evidence type="ECO:0000256" key="7">
    <source>
        <dbReference type="ARBA" id="ARBA00022989"/>
    </source>
</evidence>
<feature type="transmembrane region" description="Helical" evidence="11">
    <location>
        <begin position="342"/>
        <end position="375"/>
    </location>
</feature>
<evidence type="ECO:0008006" key="16">
    <source>
        <dbReference type="Google" id="ProtNLM"/>
    </source>
</evidence>
<keyword evidence="8" id="KW-0406">Ion transport</keyword>
<keyword evidence="6" id="KW-0630">Potassium</keyword>
<comment type="caution">
    <text evidence="14">The sequence shown here is derived from an EMBL/GenBank/DDBJ whole genome shotgun (WGS) entry which is preliminary data.</text>
</comment>
<dbReference type="InterPro" id="IPR003148">
    <property type="entry name" value="RCK_N"/>
</dbReference>
<gene>
    <name evidence="14" type="ORF">F1559_000285</name>
</gene>
<evidence type="ECO:0000256" key="10">
    <source>
        <dbReference type="SAM" id="MobiDB-lite"/>
    </source>
</evidence>
<dbReference type="Pfam" id="PF02254">
    <property type="entry name" value="TrkA_N"/>
    <property type="match status" value="1"/>
</dbReference>
<dbReference type="GO" id="GO:1902600">
    <property type="term" value="P:proton transmembrane transport"/>
    <property type="evidence" value="ECO:0007669"/>
    <property type="project" value="InterPro"/>
</dbReference>
<keyword evidence="15" id="KW-1185">Reference proteome</keyword>
<feature type="compositionally biased region" description="Basic and acidic residues" evidence="10">
    <location>
        <begin position="803"/>
        <end position="817"/>
    </location>
</feature>
<dbReference type="PANTHER" id="PTHR46157:SF4">
    <property type="entry name" value="K(+) EFFLUX ANTIPORTER 3, CHLOROPLASTIC"/>
    <property type="match status" value="1"/>
</dbReference>
<dbReference type="GO" id="GO:0015297">
    <property type="term" value="F:antiporter activity"/>
    <property type="evidence" value="ECO:0007669"/>
    <property type="project" value="UniProtKB-KW"/>
</dbReference>
<keyword evidence="7 11" id="KW-1133">Transmembrane helix</keyword>
<protein>
    <recommendedName>
        <fullName evidence="16">RCK N-terminal domain-containing protein</fullName>
    </recommendedName>
</protein>
<keyword evidence="3" id="KW-0050">Antiport</keyword>
<feature type="transmembrane region" description="Helical" evidence="11">
    <location>
        <begin position="254"/>
        <end position="277"/>
    </location>
</feature>
<evidence type="ECO:0000259" key="12">
    <source>
        <dbReference type="Pfam" id="PF00999"/>
    </source>
</evidence>
<evidence type="ECO:0000256" key="11">
    <source>
        <dbReference type="SAM" id="Phobius"/>
    </source>
</evidence>
<organism evidence="14 15">
    <name type="scientific">Cyanidiococcus yangmingshanensis</name>
    <dbReference type="NCBI Taxonomy" id="2690220"/>
    <lineage>
        <taxon>Eukaryota</taxon>
        <taxon>Rhodophyta</taxon>
        <taxon>Bangiophyceae</taxon>
        <taxon>Cyanidiales</taxon>
        <taxon>Cyanidiaceae</taxon>
        <taxon>Cyanidiococcus</taxon>
    </lineage>
</organism>
<evidence type="ECO:0000259" key="13">
    <source>
        <dbReference type="Pfam" id="PF02254"/>
    </source>
</evidence>
<dbReference type="EMBL" id="VWRR01000010">
    <property type="protein sequence ID" value="KAF6002342.1"/>
    <property type="molecule type" value="Genomic_DNA"/>
</dbReference>
<feature type="domain" description="RCK N-terminal" evidence="13">
    <location>
        <begin position="597"/>
        <end position="712"/>
    </location>
</feature>
<feature type="transmembrane region" description="Helical" evidence="11">
    <location>
        <begin position="225"/>
        <end position="242"/>
    </location>
</feature>
<dbReference type="Proteomes" id="UP000530660">
    <property type="component" value="Unassembled WGS sequence"/>
</dbReference>
<dbReference type="AlphaFoldDB" id="A0A7J7IGV6"/>
<dbReference type="GO" id="GO:0006813">
    <property type="term" value="P:potassium ion transport"/>
    <property type="evidence" value="ECO:0007669"/>
    <property type="project" value="UniProtKB-KW"/>
</dbReference>
<feature type="transmembrane region" description="Helical" evidence="11">
    <location>
        <begin position="191"/>
        <end position="213"/>
    </location>
</feature>
<dbReference type="InterPro" id="IPR006153">
    <property type="entry name" value="Cation/H_exchanger_TM"/>
</dbReference>
<evidence type="ECO:0000256" key="4">
    <source>
        <dbReference type="ARBA" id="ARBA00022538"/>
    </source>
</evidence>